<evidence type="ECO:0000313" key="2">
    <source>
        <dbReference type="EMBL" id="KAG6387737.1"/>
    </source>
</evidence>
<keyword evidence="1" id="KW-0472">Membrane</keyword>
<feature type="transmembrane region" description="Helical" evidence="1">
    <location>
        <begin position="39"/>
        <end position="62"/>
    </location>
</feature>
<proteinExistence type="predicted"/>
<dbReference type="PANTHER" id="PTHR31852">
    <property type="entry name" value="LATE EMBRYOGENESIS ABUNDANT (LEA) HYDROXYPROLINE-RICH GLYCOPROTEIN FAMILY"/>
    <property type="match status" value="1"/>
</dbReference>
<keyword evidence="3" id="KW-1185">Reference proteome</keyword>
<sequence length="404" mass="45076">MAEKQQSAYAGNGYIRSGDTEAAAAHNMREQRKKKRNKCILYILLFIVFQTAIITVFALTIMKVRTPRFRIRGAAITDFNAGTAASPSLRATITPEFTVKNANFGRYKYRNTTVEFFYRGTRVGQVSVPNSKAGWRSTKRFIHSAVELNLSGSPQLDEDLRAGVVPITSTARMGGKVELIFIMKKNKASNMNCTMNIVTASPQSRRSSNRRNHWHRPTPIHEAEAAHDGAELRKKKRAKCLLYIPVFAIFQIAVITVFALTVMKVKTPKFRIREATLSDFTAGADSLPATLSAELAVKNANFGPYKYRSTTEEFFYRGAKIGEVLVPGSKANWKTTKEISSPAVELDLSGDPRLPGEVVRITSSAKMEGKVEMLFFMKKDRSTEMNCSMDIVTASRSVENIECE</sequence>
<organism evidence="2">
    <name type="scientific">Salvia splendens</name>
    <name type="common">Scarlet sage</name>
    <dbReference type="NCBI Taxonomy" id="180675"/>
    <lineage>
        <taxon>Eukaryota</taxon>
        <taxon>Viridiplantae</taxon>
        <taxon>Streptophyta</taxon>
        <taxon>Embryophyta</taxon>
        <taxon>Tracheophyta</taxon>
        <taxon>Spermatophyta</taxon>
        <taxon>Magnoliopsida</taxon>
        <taxon>eudicotyledons</taxon>
        <taxon>Gunneridae</taxon>
        <taxon>Pentapetalae</taxon>
        <taxon>asterids</taxon>
        <taxon>lamiids</taxon>
        <taxon>Lamiales</taxon>
        <taxon>Lamiaceae</taxon>
        <taxon>Nepetoideae</taxon>
        <taxon>Mentheae</taxon>
        <taxon>Salviinae</taxon>
        <taxon>Salvia</taxon>
        <taxon>Salvia subgen. Calosphace</taxon>
        <taxon>core Calosphace</taxon>
    </lineage>
</organism>
<dbReference type="EMBL" id="PNBA02000021">
    <property type="protein sequence ID" value="KAG6387737.1"/>
    <property type="molecule type" value="Genomic_DNA"/>
</dbReference>
<protein>
    <recommendedName>
        <fullName evidence="4">Late embryogenesis abundant protein LEA-2 subgroup domain-containing protein</fullName>
    </recommendedName>
</protein>
<evidence type="ECO:0000256" key="1">
    <source>
        <dbReference type="SAM" id="Phobius"/>
    </source>
</evidence>
<evidence type="ECO:0008006" key="4">
    <source>
        <dbReference type="Google" id="ProtNLM"/>
    </source>
</evidence>
<reference evidence="2" key="1">
    <citation type="submission" date="2018-01" db="EMBL/GenBank/DDBJ databases">
        <authorList>
            <person name="Mao J.F."/>
        </authorList>
    </citation>
    <scope>NUCLEOTIDE SEQUENCE</scope>
    <source>
        <strain evidence="2">Huo1</strain>
        <tissue evidence="2">Leaf</tissue>
    </source>
</reference>
<comment type="caution">
    <text evidence="2">The sequence shown here is derived from an EMBL/GenBank/DDBJ whole genome shotgun (WGS) entry which is preliminary data.</text>
</comment>
<accession>A0A8X8Z1Q8</accession>
<dbReference type="Proteomes" id="UP000298416">
    <property type="component" value="Unassembled WGS sequence"/>
</dbReference>
<dbReference type="InterPro" id="IPR055301">
    <property type="entry name" value="Lea14-like_2"/>
</dbReference>
<keyword evidence="1" id="KW-0812">Transmembrane</keyword>
<dbReference type="AlphaFoldDB" id="A0A8X8Z1Q8"/>
<evidence type="ECO:0000313" key="3">
    <source>
        <dbReference type="Proteomes" id="UP000298416"/>
    </source>
</evidence>
<gene>
    <name evidence="2" type="ORF">SASPL_152929</name>
</gene>
<feature type="transmembrane region" description="Helical" evidence="1">
    <location>
        <begin position="241"/>
        <end position="263"/>
    </location>
</feature>
<keyword evidence="1" id="KW-1133">Transmembrane helix</keyword>
<reference evidence="2" key="2">
    <citation type="submission" date="2020-08" db="EMBL/GenBank/DDBJ databases">
        <title>Plant Genome Project.</title>
        <authorList>
            <person name="Zhang R.-G."/>
        </authorList>
    </citation>
    <scope>NUCLEOTIDE SEQUENCE</scope>
    <source>
        <strain evidence="2">Huo1</strain>
        <tissue evidence="2">Leaf</tissue>
    </source>
</reference>
<name>A0A8X8Z1Q8_SALSN</name>